<organism evidence="1 2">
    <name type="scientific">Diphasiastrum complanatum</name>
    <name type="common">Issler's clubmoss</name>
    <name type="synonym">Lycopodium complanatum</name>
    <dbReference type="NCBI Taxonomy" id="34168"/>
    <lineage>
        <taxon>Eukaryota</taxon>
        <taxon>Viridiplantae</taxon>
        <taxon>Streptophyta</taxon>
        <taxon>Embryophyta</taxon>
        <taxon>Tracheophyta</taxon>
        <taxon>Lycopodiopsida</taxon>
        <taxon>Lycopodiales</taxon>
        <taxon>Lycopodiaceae</taxon>
        <taxon>Lycopodioideae</taxon>
        <taxon>Diphasiastrum</taxon>
    </lineage>
</organism>
<gene>
    <name evidence="1" type="ORF">O6H91_11G047800</name>
</gene>
<evidence type="ECO:0000313" key="2">
    <source>
        <dbReference type="Proteomes" id="UP001162992"/>
    </source>
</evidence>
<accession>A0ACC2C8V2</accession>
<dbReference type="Proteomes" id="UP001162992">
    <property type="component" value="Chromosome 11"/>
</dbReference>
<dbReference type="EMBL" id="CM055102">
    <property type="protein sequence ID" value="KAJ7538440.1"/>
    <property type="molecule type" value="Genomic_DNA"/>
</dbReference>
<evidence type="ECO:0000313" key="1">
    <source>
        <dbReference type="EMBL" id="KAJ7538440.1"/>
    </source>
</evidence>
<comment type="caution">
    <text evidence="1">The sequence shown here is derived from an EMBL/GenBank/DDBJ whole genome shotgun (WGS) entry which is preliminary data.</text>
</comment>
<sequence length="214" mass="24683">MGNLALINFSICFAMLILQLGWAFEPTTYTSNFQYEIANVIREIPVPHNFTSIDGSCAYSRSDGVETFQLLNPDANRVEIRIHNKYSHGTHVFHGEVQIFPPLNDECLMQVFGSSRPGHATLFMLRGFNQSEGSLKRYNQEVLATCVYNRWVDVRIVHAQNRRIRVYIDRVKVGEWPDTDYNKTNYFKYGVYGTLGTDNAQAQWRNVRYHATTS</sequence>
<name>A0ACC2C8V2_DIPCM</name>
<protein>
    <submittedName>
        <fullName evidence="1">Uncharacterized protein</fullName>
    </submittedName>
</protein>
<proteinExistence type="predicted"/>
<reference evidence="2" key="1">
    <citation type="journal article" date="2024" name="Proc. Natl. Acad. Sci. U.S.A.">
        <title>Extraordinary preservation of gene collinearity over three hundred million years revealed in homosporous lycophytes.</title>
        <authorList>
            <person name="Li C."/>
            <person name="Wickell D."/>
            <person name="Kuo L.Y."/>
            <person name="Chen X."/>
            <person name="Nie B."/>
            <person name="Liao X."/>
            <person name="Peng D."/>
            <person name="Ji J."/>
            <person name="Jenkins J."/>
            <person name="Williams M."/>
            <person name="Shu S."/>
            <person name="Plott C."/>
            <person name="Barry K."/>
            <person name="Rajasekar S."/>
            <person name="Grimwood J."/>
            <person name="Han X."/>
            <person name="Sun S."/>
            <person name="Hou Z."/>
            <person name="He W."/>
            <person name="Dai G."/>
            <person name="Sun C."/>
            <person name="Schmutz J."/>
            <person name="Leebens-Mack J.H."/>
            <person name="Li F.W."/>
            <person name="Wang L."/>
        </authorList>
    </citation>
    <scope>NUCLEOTIDE SEQUENCE [LARGE SCALE GENOMIC DNA]</scope>
    <source>
        <strain evidence="2">cv. PW_Plant_1</strain>
    </source>
</reference>
<keyword evidence="2" id="KW-1185">Reference proteome</keyword>